<gene>
    <name evidence="1" type="ORF">scyTo_0010181</name>
</gene>
<dbReference type="EMBL" id="BFAA01004340">
    <property type="protein sequence ID" value="GCB67018.1"/>
    <property type="molecule type" value="Genomic_DNA"/>
</dbReference>
<evidence type="ECO:0000313" key="1">
    <source>
        <dbReference type="EMBL" id="GCB67018.1"/>
    </source>
</evidence>
<proteinExistence type="predicted"/>
<dbReference type="AlphaFoldDB" id="A0A401P1K8"/>
<dbReference type="Proteomes" id="UP000288216">
    <property type="component" value="Unassembled WGS sequence"/>
</dbReference>
<accession>A0A401P1K8</accession>
<feature type="non-terminal residue" evidence="1">
    <location>
        <position position="38"/>
    </location>
</feature>
<name>A0A401P1K8_SCYTO</name>
<reference evidence="1 2" key="1">
    <citation type="journal article" date="2018" name="Nat. Ecol. Evol.">
        <title>Shark genomes provide insights into elasmobranch evolution and the origin of vertebrates.</title>
        <authorList>
            <person name="Hara Y"/>
            <person name="Yamaguchi K"/>
            <person name="Onimaru K"/>
            <person name="Kadota M"/>
            <person name="Koyanagi M"/>
            <person name="Keeley SD"/>
            <person name="Tatsumi K"/>
            <person name="Tanaka K"/>
            <person name="Motone F"/>
            <person name="Kageyama Y"/>
            <person name="Nozu R"/>
            <person name="Adachi N"/>
            <person name="Nishimura O"/>
            <person name="Nakagawa R"/>
            <person name="Tanegashima C"/>
            <person name="Kiyatake I"/>
            <person name="Matsumoto R"/>
            <person name="Murakumo K"/>
            <person name="Nishida K"/>
            <person name="Terakita A"/>
            <person name="Kuratani S"/>
            <person name="Sato K"/>
            <person name="Hyodo S Kuraku.S."/>
        </authorList>
    </citation>
    <scope>NUCLEOTIDE SEQUENCE [LARGE SCALE GENOMIC DNA]</scope>
</reference>
<evidence type="ECO:0000313" key="2">
    <source>
        <dbReference type="Proteomes" id="UP000288216"/>
    </source>
</evidence>
<sequence length="38" mass="4106">MYFQSVSVHNVKTAFLPTAAEVPLHTAAHTTPTSEASY</sequence>
<comment type="caution">
    <text evidence="1">The sequence shown here is derived from an EMBL/GenBank/DDBJ whole genome shotgun (WGS) entry which is preliminary data.</text>
</comment>
<protein>
    <submittedName>
        <fullName evidence="1">Uncharacterized protein</fullName>
    </submittedName>
</protein>
<organism evidence="1 2">
    <name type="scientific">Scyliorhinus torazame</name>
    <name type="common">Cloudy catshark</name>
    <name type="synonym">Catulus torazame</name>
    <dbReference type="NCBI Taxonomy" id="75743"/>
    <lineage>
        <taxon>Eukaryota</taxon>
        <taxon>Metazoa</taxon>
        <taxon>Chordata</taxon>
        <taxon>Craniata</taxon>
        <taxon>Vertebrata</taxon>
        <taxon>Chondrichthyes</taxon>
        <taxon>Elasmobranchii</taxon>
        <taxon>Galeomorphii</taxon>
        <taxon>Galeoidea</taxon>
        <taxon>Carcharhiniformes</taxon>
        <taxon>Scyliorhinidae</taxon>
        <taxon>Scyliorhinus</taxon>
    </lineage>
</organism>
<keyword evidence="2" id="KW-1185">Reference proteome</keyword>